<keyword evidence="2" id="KW-1185">Reference proteome</keyword>
<dbReference type="Proteomes" id="UP000335636">
    <property type="component" value="Unassembled WGS sequence"/>
</dbReference>
<organism evidence="1 2">
    <name type="scientific">Marmota monax</name>
    <name type="common">Woodchuck</name>
    <dbReference type="NCBI Taxonomy" id="9995"/>
    <lineage>
        <taxon>Eukaryota</taxon>
        <taxon>Metazoa</taxon>
        <taxon>Chordata</taxon>
        <taxon>Craniata</taxon>
        <taxon>Vertebrata</taxon>
        <taxon>Euteleostomi</taxon>
        <taxon>Mammalia</taxon>
        <taxon>Eutheria</taxon>
        <taxon>Euarchontoglires</taxon>
        <taxon>Glires</taxon>
        <taxon>Rodentia</taxon>
        <taxon>Sciuromorpha</taxon>
        <taxon>Sciuridae</taxon>
        <taxon>Xerinae</taxon>
        <taxon>Marmotini</taxon>
        <taxon>Marmota</taxon>
    </lineage>
</organism>
<dbReference type="AlphaFoldDB" id="A0A5E4CAI7"/>
<accession>A0A5E4CAI7</accession>
<evidence type="ECO:0000313" key="2">
    <source>
        <dbReference type="Proteomes" id="UP000335636"/>
    </source>
</evidence>
<sequence length="119" mass="13574">MTLPMSHPPLFLLVEVTVSPGPHLKGDCKHSCFCPEGFLWLHVTECLFGNEVEGSLGPGMGRLGIQQRIQPVRMLLRMRVNQSSCASKETWHTWNSFIQEILVQPQLVQIFLFDNNLER</sequence>
<name>A0A5E4CAI7_MARMO</name>
<proteinExistence type="predicted"/>
<reference evidence="1" key="1">
    <citation type="submission" date="2019-04" db="EMBL/GenBank/DDBJ databases">
        <authorList>
            <person name="Alioto T."/>
            <person name="Alioto T."/>
        </authorList>
    </citation>
    <scope>NUCLEOTIDE SEQUENCE [LARGE SCALE GENOMIC DNA]</scope>
</reference>
<dbReference type="EMBL" id="CABDUW010001138">
    <property type="protein sequence ID" value="VTJ78947.1"/>
    <property type="molecule type" value="Genomic_DNA"/>
</dbReference>
<protein>
    <submittedName>
        <fullName evidence="1">Uncharacterized protein</fullName>
    </submittedName>
</protein>
<comment type="caution">
    <text evidence="1">The sequence shown here is derived from an EMBL/GenBank/DDBJ whole genome shotgun (WGS) entry which is preliminary data.</text>
</comment>
<evidence type="ECO:0000313" key="1">
    <source>
        <dbReference type="EMBL" id="VTJ78947.1"/>
    </source>
</evidence>
<gene>
    <name evidence="1" type="ORF">MONAX_5E005617</name>
</gene>